<dbReference type="SMART" id="SM00283">
    <property type="entry name" value="MA"/>
    <property type="match status" value="1"/>
</dbReference>
<keyword evidence="14" id="KW-1185">Reference proteome</keyword>
<dbReference type="GO" id="GO:0006935">
    <property type="term" value="P:chemotaxis"/>
    <property type="evidence" value="ECO:0007669"/>
    <property type="project" value="UniProtKB-KW"/>
</dbReference>
<dbReference type="SUPFAM" id="SSF58104">
    <property type="entry name" value="Methyl-accepting chemotaxis protein (MCP) signaling domain"/>
    <property type="match status" value="1"/>
</dbReference>
<comment type="caution">
    <text evidence="13">The sequence shown here is derived from an EMBL/GenBank/DDBJ whole genome shotgun (WGS) entry which is preliminary data.</text>
</comment>
<evidence type="ECO:0000259" key="12">
    <source>
        <dbReference type="PROSITE" id="PS50885"/>
    </source>
</evidence>
<dbReference type="InterPro" id="IPR029151">
    <property type="entry name" value="Sensor-like_sf"/>
</dbReference>
<keyword evidence="4 10" id="KW-0812">Transmembrane</keyword>
<evidence type="ECO:0000256" key="5">
    <source>
        <dbReference type="ARBA" id="ARBA00022989"/>
    </source>
</evidence>
<protein>
    <submittedName>
        <fullName evidence="13">Methyl-accepting chemotaxis sensory transducer with Cache sensor</fullName>
    </submittedName>
</protein>
<evidence type="ECO:0000256" key="7">
    <source>
        <dbReference type="ARBA" id="ARBA00023224"/>
    </source>
</evidence>
<evidence type="ECO:0000256" key="10">
    <source>
        <dbReference type="SAM" id="Phobius"/>
    </source>
</evidence>
<sequence>MTLRRKFSLLVFGCAVMTAFIVCAISYTQLKSSINQSIQNEISAVGNGQVEKIVEWKASKEAAVSALATYLSHSEPTLETLQQATNAGRFALGYFGSATGVMLQNDPSAILPSDYDPRKRPWYKDAQKTQAVIFTSPYVGASSGKLMITAAQTVQKNGQRIGVAGADINLDDVTRGVLDVELAGEGRAYLANKDGVVLADIDKGHYNKTVKEVFGYQLSDLKDSEIVTINGELVAKFDVPNSNWTIVFELDRGAVMAPLNKLLFTLVPAAIVIALLVSLVMSVISSKLLAGISQVSRALEEISQGEGDLTKRIEIDSKDEVGQLAAHFNRFLGTLGGLISDIKTMSRSLNSLAHDSKTLSLQSSRELGVQLNEITMVATAVSQLSTATQEIALNAENTAGASREAADTSNEGSRIVSGSQQEIKNLATEVHQASEIISNLDVHVQGISSILLTIQDIAEKTNLLALNAAIEAARAGEQGRGFAVVADEVRLLSQRTQSSTEEIREKIEGLNSVTSNVVSSMKRSTAIADGAVDGAAAAATALGSILASVQRISDMAMQIASAAEEQNIVTRDISQNSESIQDISHRLSAEANKTAEGAESLAQVADRLEQQIARFKV</sequence>
<dbReference type="InterPro" id="IPR033479">
    <property type="entry name" value="dCache_1"/>
</dbReference>
<dbReference type="SMART" id="SM00304">
    <property type="entry name" value="HAMP"/>
    <property type="match status" value="1"/>
</dbReference>
<accession>A0A4V3DGQ0</accession>
<comment type="subcellular location">
    <subcellularLocation>
        <location evidence="1">Cell membrane</location>
        <topology evidence="1">Multi-pass membrane protein</topology>
    </subcellularLocation>
</comment>
<keyword evidence="2" id="KW-1003">Cell membrane</keyword>
<dbReference type="CDD" id="cd06225">
    <property type="entry name" value="HAMP"/>
    <property type="match status" value="1"/>
</dbReference>
<dbReference type="RefSeq" id="WP_133559840.1">
    <property type="nucleotide sequence ID" value="NZ_SNZA01000001.1"/>
</dbReference>
<feature type="domain" description="Methyl-accepting transducer" evidence="11">
    <location>
        <begin position="345"/>
        <end position="581"/>
    </location>
</feature>
<feature type="transmembrane region" description="Helical" evidence="10">
    <location>
        <begin position="262"/>
        <end position="284"/>
    </location>
</feature>
<dbReference type="PROSITE" id="PS50111">
    <property type="entry name" value="CHEMOTAXIS_TRANSDUC_2"/>
    <property type="match status" value="1"/>
</dbReference>
<dbReference type="PANTHER" id="PTHR32089:SF117">
    <property type="entry name" value="METHYL ACCEPTING SENSORY TRANSDUCER WITH CACHE_1 SMALL MOLECULE BINDING DOMAIN"/>
    <property type="match status" value="1"/>
</dbReference>
<comment type="similarity">
    <text evidence="8">Belongs to the methyl-accepting chemotaxis (MCP) protein family.</text>
</comment>
<evidence type="ECO:0000256" key="9">
    <source>
        <dbReference type="PROSITE-ProRule" id="PRU00284"/>
    </source>
</evidence>
<name>A0A4V3DGQ0_9GAMM</name>
<evidence type="ECO:0000256" key="8">
    <source>
        <dbReference type="ARBA" id="ARBA00029447"/>
    </source>
</evidence>
<dbReference type="EMBL" id="SNZA01000001">
    <property type="protein sequence ID" value="TDR15211.1"/>
    <property type="molecule type" value="Genomic_DNA"/>
</dbReference>
<reference evidence="13 14" key="1">
    <citation type="submission" date="2019-03" db="EMBL/GenBank/DDBJ databases">
        <title>Genomic Encyclopedia of Type Strains, Phase IV (KMG-IV): sequencing the most valuable type-strain genomes for metagenomic binning, comparative biology and taxonomic classification.</title>
        <authorList>
            <person name="Goeker M."/>
        </authorList>
    </citation>
    <scope>NUCLEOTIDE SEQUENCE [LARGE SCALE GENOMIC DNA]</scope>
    <source>
        <strain evidence="13 14">DSM 5604</strain>
    </source>
</reference>
<dbReference type="GO" id="GO:0005886">
    <property type="term" value="C:plasma membrane"/>
    <property type="evidence" value="ECO:0007669"/>
    <property type="project" value="UniProtKB-SubCell"/>
</dbReference>
<evidence type="ECO:0000256" key="4">
    <source>
        <dbReference type="ARBA" id="ARBA00022692"/>
    </source>
</evidence>
<dbReference type="FunFam" id="1.10.287.950:FF:000001">
    <property type="entry name" value="Methyl-accepting chemotaxis sensory transducer"/>
    <property type="match status" value="1"/>
</dbReference>
<dbReference type="Pfam" id="PF00015">
    <property type="entry name" value="MCPsignal"/>
    <property type="match status" value="1"/>
</dbReference>
<evidence type="ECO:0000256" key="6">
    <source>
        <dbReference type="ARBA" id="ARBA00023136"/>
    </source>
</evidence>
<dbReference type="AlphaFoldDB" id="A0A4V3DGQ0"/>
<dbReference type="Pfam" id="PF00672">
    <property type="entry name" value="HAMP"/>
    <property type="match status" value="1"/>
</dbReference>
<proteinExistence type="inferred from homology"/>
<dbReference type="CDD" id="cd11386">
    <property type="entry name" value="MCP_signal"/>
    <property type="match status" value="1"/>
</dbReference>
<evidence type="ECO:0000256" key="1">
    <source>
        <dbReference type="ARBA" id="ARBA00004651"/>
    </source>
</evidence>
<evidence type="ECO:0000313" key="14">
    <source>
        <dbReference type="Proteomes" id="UP000295729"/>
    </source>
</evidence>
<dbReference type="CDD" id="cd12913">
    <property type="entry name" value="PDC1_MCP_like"/>
    <property type="match status" value="1"/>
</dbReference>
<keyword evidence="3" id="KW-0145">Chemotaxis</keyword>
<keyword evidence="7 9" id="KW-0807">Transducer</keyword>
<dbReference type="Proteomes" id="UP000295729">
    <property type="component" value="Unassembled WGS sequence"/>
</dbReference>
<evidence type="ECO:0000256" key="2">
    <source>
        <dbReference type="ARBA" id="ARBA00022475"/>
    </source>
</evidence>
<evidence type="ECO:0000259" key="11">
    <source>
        <dbReference type="PROSITE" id="PS50111"/>
    </source>
</evidence>
<dbReference type="GO" id="GO:0007165">
    <property type="term" value="P:signal transduction"/>
    <property type="evidence" value="ECO:0007669"/>
    <property type="project" value="UniProtKB-KW"/>
</dbReference>
<dbReference type="Pfam" id="PF02743">
    <property type="entry name" value="dCache_1"/>
    <property type="match status" value="1"/>
</dbReference>
<dbReference type="InterPro" id="IPR004089">
    <property type="entry name" value="MCPsignal_dom"/>
</dbReference>
<feature type="domain" description="HAMP" evidence="12">
    <location>
        <begin position="286"/>
        <end position="340"/>
    </location>
</feature>
<dbReference type="OrthoDB" id="2489132at2"/>
<keyword evidence="5 10" id="KW-1133">Transmembrane helix</keyword>
<evidence type="ECO:0000313" key="13">
    <source>
        <dbReference type="EMBL" id="TDR15211.1"/>
    </source>
</evidence>
<dbReference type="Gene3D" id="1.10.287.950">
    <property type="entry name" value="Methyl-accepting chemotaxis protein"/>
    <property type="match status" value="1"/>
</dbReference>
<gene>
    <name evidence="13" type="ORF">C8D85_0565</name>
</gene>
<dbReference type="SUPFAM" id="SSF103190">
    <property type="entry name" value="Sensory domain-like"/>
    <property type="match status" value="1"/>
</dbReference>
<dbReference type="PANTHER" id="PTHR32089">
    <property type="entry name" value="METHYL-ACCEPTING CHEMOTAXIS PROTEIN MCPB"/>
    <property type="match status" value="1"/>
</dbReference>
<organism evidence="13 14">
    <name type="scientific">Marinomonas communis</name>
    <dbReference type="NCBI Taxonomy" id="28254"/>
    <lineage>
        <taxon>Bacteria</taxon>
        <taxon>Pseudomonadati</taxon>
        <taxon>Pseudomonadota</taxon>
        <taxon>Gammaproteobacteria</taxon>
        <taxon>Oceanospirillales</taxon>
        <taxon>Oceanospirillaceae</taxon>
        <taxon>Marinomonas</taxon>
    </lineage>
</organism>
<dbReference type="Gene3D" id="3.30.450.20">
    <property type="entry name" value="PAS domain"/>
    <property type="match status" value="2"/>
</dbReference>
<evidence type="ECO:0000256" key="3">
    <source>
        <dbReference type="ARBA" id="ARBA00022500"/>
    </source>
</evidence>
<keyword evidence="6 10" id="KW-0472">Membrane</keyword>
<dbReference type="InterPro" id="IPR003660">
    <property type="entry name" value="HAMP_dom"/>
</dbReference>
<dbReference type="PROSITE" id="PS50885">
    <property type="entry name" value="HAMP"/>
    <property type="match status" value="1"/>
</dbReference>